<feature type="domain" description="GYF" evidence="2">
    <location>
        <begin position="255"/>
        <end position="311"/>
    </location>
</feature>
<accession>B5VEC8</accession>
<feature type="region of interest" description="Disordered" evidence="1">
    <location>
        <begin position="396"/>
        <end position="598"/>
    </location>
</feature>
<feature type="compositionally biased region" description="Polar residues" evidence="1">
    <location>
        <begin position="524"/>
        <end position="533"/>
    </location>
</feature>
<feature type="compositionally biased region" description="Low complexity" evidence="1">
    <location>
        <begin position="502"/>
        <end position="517"/>
    </location>
</feature>
<feature type="region of interest" description="Disordered" evidence="1">
    <location>
        <begin position="618"/>
        <end position="642"/>
    </location>
</feature>
<dbReference type="InterPro" id="IPR003169">
    <property type="entry name" value="GYF"/>
</dbReference>
<dbReference type="Pfam" id="PF02213">
    <property type="entry name" value="GYF"/>
    <property type="match status" value="1"/>
</dbReference>
<feature type="compositionally biased region" description="Basic and acidic residues" evidence="1">
    <location>
        <begin position="414"/>
        <end position="489"/>
    </location>
</feature>
<protein>
    <submittedName>
        <fullName evidence="3">YBR172Cp-like protein</fullName>
    </submittedName>
</protein>
<dbReference type="AlphaFoldDB" id="B5VEC8"/>
<dbReference type="EMBL" id="ABSV01000148">
    <property type="protein sequence ID" value="EDZ73715.1"/>
    <property type="molecule type" value="Genomic_DNA"/>
</dbReference>
<feature type="compositionally biased region" description="Basic and acidic residues" evidence="1">
    <location>
        <begin position="550"/>
        <end position="561"/>
    </location>
</feature>
<dbReference type="PANTHER" id="PTHR14445:SF36">
    <property type="entry name" value="FI03272P-RELATED"/>
    <property type="match status" value="1"/>
</dbReference>
<organism evidence="3 4">
    <name type="scientific">Saccharomyces cerevisiae (strain AWRI1631)</name>
    <name type="common">Baker's yeast</name>
    <dbReference type="NCBI Taxonomy" id="545124"/>
    <lineage>
        <taxon>Eukaryota</taxon>
        <taxon>Fungi</taxon>
        <taxon>Dikarya</taxon>
        <taxon>Ascomycota</taxon>
        <taxon>Saccharomycotina</taxon>
        <taxon>Saccharomycetes</taxon>
        <taxon>Saccharomycetales</taxon>
        <taxon>Saccharomycetaceae</taxon>
        <taxon>Saccharomyces</taxon>
    </lineage>
</organism>
<feature type="compositionally biased region" description="Polar residues" evidence="1">
    <location>
        <begin position="565"/>
        <end position="586"/>
    </location>
</feature>
<dbReference type="SUPFAM" id="SSF55277">
    <property type="entry name" value="GYF domain"/>
    <property type="match status" value="1"/>
</dbReference>
<dbReference type="Gene3D" id="3.30.1490.40">
    <property type="match status" value="1"/>
</dbReference>
<feature type="compositionally biased region" description="Low complexity" evidence="1">
    <location>
        <begin position="618"/>
        <end position="641"/>
    </location>
</feature>
<evidence type="ECO:0000256" key="1">
    <source>
        <dbReference type="SAM" id="MobiDB-lite"/>
    </source>
</evidence>
<reference evidence="3 4" key="1">
    <citation type="journal article" date="2008" name="FEMS Yeast Res.">
        <title>Comparative genome analysis of a Saccharomyces cerevisiae wine strain.</title>
        <authorList>
            <person name="Borneman A.R."/>
            <person name="Forgan A.H."/>
            <person name="Pretorius I.S."/>
            <person name="Chambers P.J."/>
        </authorList>
    </citation>
    <scope>NUCLEOTIDE SEQUENCE [LARGE SCALE GENOMIC DNA]</scope>
    <source>
        <strain evidence="3 4">AWRI1631</strain>
    </source>
</reference>
<dbReference type="Proteomes" id="UP000008988">
    <property type="component" value="Unassembled WGS sequence"/>
</dbReference>
<sequence>MGLLKLFTILQIPTHAVQWPLRVHHFHSYSLSFYLPSSSPIYSTSQPTSIMIAPDSQRLFGSFDEQFKDLKLDSVDTENNNTHGVSTILDSSPASVNNNTNGTVAASVNTVPGSTFRSNTPLLGGRHPLSRTSSLIDSIGIQRAASPFSSMKEPFIPQSSGVMSSSFWHGDHPESRVSTPVQQHPLLQRNESSSSFSYAANLGVNLSTHSLAVDITPLGTPTAAQSHVNLFPSSDIPPNMSMNGMSQLPAPVSVESSWRYIDTQGQIHGPFTTQMMSQWYIGGYFASTLQISRLGSTPETLGINDIFITLGELMTKLEKYETDPFTTFDKLHVQTTSSGSINLNLAPYASGVAATGTIKATENDIFKPLTHDNIWDMDGGTTSKGVDIKLASATTISQTDESHKQEYKSTTMLEKGKKEKSESVAKALLDEQEKRNRELKRKEEARLSKKQKQKEDDLLKKQKEQKEQKEKEALEAEKQKKSEKTKKDIQTQTEGFKTSKDLPSLNSSSANPAPWASKVKVNNAIETSIKNGVSGTGKKKGEPLGLQQRNSKEEKQKEELKSVLNWANKSSLPSNQTIDIKSQFQKSPKGMKESSPLKELEDPNFIEEQKKLWEKVQSSSKQVKSAPSASTTTSSWTTVTSKGKAPIGTVVSPYSKTNTSLNSSLTAKTSTTSTTTTFASMNNVSPRQEFIKWCKSQMKLNSGITNNNVLELLLSLPTGPESKELIQETIYANSDVMDGRRFATEFIKRRVACEKQGDDPLSWNEALALSGNDDDGWEFQVVSKKKGRKH</sequence>
<dbReference type="InterPro" id="IPR051640">
    <property type="entry name" value="GRB10-interact_GYF"/>
</dbReference>
<dbReference type="PANTHER" id="PTHR14445">
    <property type="entry name" value="GRB10 INTERACTING GYF PROTEIN"/>
    <property type="match status" value="1"/>
</dbReference>
<comment type="caution">
    <text evidence="3">The sequence shown here is derived from an EMBL/GenBank/DDBJ whole genome shotgun (WGS) entry which is preliminary data.</text>
</comment>
<dbReference type="InterPro" id="IPR035445">
    <property type="entry name" value="GYF-like_dom_sf"/>
</dbReference>
<dbReference type="CDD" id="cd00072">
    <property type="entry name" value="GYF"/>
    <property type="match status" value="1"/>
</dbReference>
<evidence type="ECO:0000313" key="3">
    <source>
        <dbReference type="EMBL" id="EDZ73715.1"/>
    </source>
</evidence>
<evidence type="ECO:0000313" key="4">
    <source>
        <dbReference type="Proteomes" id="UP000008988"/>
    </source>
</evidence>
<name>B5VEC8_YEAS6</name>
<dbReference type="SMART" id="SM00444">
    <property type="entry name" value="GYF"/>
    <property type="match status" value="1"/>
</dbReference>
<evidence type="ECO:0000259" key="2">
    <source>
        <dbReference type="PROSITE" id="PS50829"/>
    </source>
</evidence>
<gene>
    <name evidence="3" type="ORF">AWRI1631_22550</name>
</gene>
<proteinExistence type="predicted"/>
<dbReference type="PROSITE" id="PS50829">
    <property type="entry name" value="GYF"/>
    <property type="match status" value="1"/>
</dbReference>
<dbReference type="GO" id="GO:0005829">
    <property type="term" value="C:cytosol"/>
    <property type="evidence" value="ECO:0007669"/>
    <property type="project" value="TreeGrafter"/>
</dbReference>
<dbReference type="OrthoDB" id="48509at2759"/>